<dbReference type="EMBL" id="LJDB01000073">
    <property type="protein sequence ID" value="ONI39040.1"/>
    <property type="molecule type" value="Genomic_DNA"/>
</dbReference>
<reference evidence="1" key="1">
    <citation type="submission" date="2016-08" db="EMBL/GenBank/DDBJ databases">
        <authorList>
            <person name="Ngugi D.K."/>
            <person name="Miyake S."/>
            <person name="Stingl U."/>
        </authorList>
    </citation>
    <scope>NUCLEOTIDE SEQUENCE</scope>
    <source>
        <strain evidence="1">SCG-B11WGA-EpuloA1</strain>
    </source>
</reference>
<comment type="caution">
    <text evidence="1">The sequence shown here is derived from an EMBL/GenBank/DDBJ whole genome shotgun (WGS) entry which is preliminary data.</text>
</comment>
<keyword evidence="2" id="KW-1185">Reference proteome</keyword>
<protein>
    <submittedName>
        <fullName evidence="1">6-phospho-alpha-glucosidase</fullName>
    </submittedName>
</protein>
<dbReference type="Proteomes" id="UP000188605">
    <property type="component" value="Unassembled WGS sequence"/>
</dbReference>
<gene>
    <name evidence="1" type="ORF">AN396_09195</name>
</gene>
<name>A0ACC8XA12_9FIRM</name>
<evidence type="ECO:0000313" key="2">
    <source>
        <dbReference type="Proteomes" id="UP000188605"/>
    </source>
</evidence>
<evidence type="ECO:0000313" key="1">
    <source>
        <dbReference type="EMBL" id="ONI39040.1"/>
    </source>
</evidence>
<accession>A0ACC8XA12</accession>
<organism evidence="1 2">
    <name type="scientific">Candidatus Epulonipiscium fishelsonii</name>
    <dbReference type="NCBI Taxonomy" id="77094"/>
    <lineage>
        <taxon>Bacteria</taxon>
        <taxon>Bacillati</taxon>
        <taxon>Bacillota</taxon>
        <taxon>Clostridia</taxon>
        <taxon>Lachnospirales</taxon>
        <taxon>Lachnospiraceae</taxon>
        <taxon>Candidatus Epulonipiscium</taxon>
    </lineage>
</organism>
<sequence length="444" mass="50874">MKRFTICIIGGGSRYTADMLAMLTNHKEEFPLKKVVLYDNEEMRQEKVGKYAEILFKEYYPEIEEIVYTTNSDEAFIDIDFALMQIRAGRLKMREQDEKISLKYGCVGQETCGAGGFAYGMRSVPAIIEIVKQIRKYSPNAWILNYSNPAAIVAEATKRVFPNDHKLINICDMPIAIMDMYADALNKNRKDLEPRYFGLNHFGWFTNILDKKTGEDLLPLLREKFLNPTDHKDEQHFDASWQVTFNFMSQIINDYPEYLPNTYLQYYLYPDKMVKKSNPNYTRANEVMDGSEKKIYQMLDEVISIGKIKGTKYEISSANGVHACYIVELATALAYNKNDIFLIITKNNGTISNLDSNMMIEVPCRVGANGIEALSIGEIPTFYKGLLENQYAYEKLTVDAVLNGSYQSALQALVLNRTVINTNIAKQLLNELIEANKEYWPTLK</sequence>
<proteinExistence type="predicted"/>